<dbReference type="PANTHER" id="PTHR28640:SF1">
    <property type="entry name" value="ADP-RIBOSYLATION FACTOR-LIKE PROTEIN 6-INTERACTING PROTEIN 6"/>
    <property type="match status" value="1"/>
</dbReference>
<comment type="caution">
    <text evidence="2">The sequence shown here is derived from an EMBL/GenBank/DDBJ whole genome shotgun (WGS) entry which is preliminary data.</text>
</comment>
<proteinExistence type="predicted"/>
<name>A0AAW2AIG2_CULAL</name>
<dbReference type="Proteomes" id="UP001479290">
    <property type="component" value="Unassembled WGS sequence"/>
</dbReference>
<gene>
    <name evidence="2" type="ORF">ABG768_023620</name>
</gene>
<evidence type="ECO:0000256" key="1">
    <source>
        <dbReference type="SAM" id="Phobius"/>
    </source>
</evidence>
<organism evidence="2 3">
    <name type="scientific">Culter alburnus</name>
    <name type="common">Topmouth culter</name>
    <dbReference type="NCBI Taxonomy" id="194366"/>
    <lineage>
        <taxon>Eukaryota</taxon>
        <taxon>Metazoa</taxon>
        <taxon>Chordata</taxon>
        <taxon>Craniata</taxon>
        <taxon>Vertebrata</taxon>
        <taxon>Euteleostomi</taxon>
        <taxon>Actinopterygii</taxon>
        <taxon>Neopterygii</taxon>
        <taxon>Teleostei</taxon>
        <taxon>Ostariophysi</taxon>
        <taxon>Cypriniformes</taxon>
        <taxon>Xenocyprididae</taxon>
        <taxon>Xenocypridinae</taxon>
        <taxon>Culter</taxon>
    </lineage>
</organism>
<keyword evidence="1" id="KW-0472">Membrane</keyword>
<keyword evidence="1" id="KW-1133">Transmembrane helix</keyword>
<protein>
    <recommendedName>
        <fullName evidence="4">ADP-ribosylation factor-like protein 6-interacting protein 6</fullName>
    </recommendedName>
</protein>
<sequence>MVRSARDKDVPSLDIYSEDEDNTALTGISNTSDESGVKRRVTPGRLPARPRLWRDTHLWPARVFSVLCSIVIVSFIAVLISFLYIVLKDLRAERITTEDGSEVRLLGFWSILVLSSVAGVLCCSFSWTLTYFDSFEPGMFPPTPLSSARLKRMTGHSFHMGYSMAILNGIVAALTFMWYLN</sequence>
<dbReference type="Pfam" id="PF15062">
    <property type="entry name" value="ARL6IP6"/>
    <property type="match status" value="1"/>
</dbReference>
<reference evidence="2 3" key="1">
    <citation type="submission" date="2024-05" db="EMBL/GenBank/DDBJ databases">
        <title>A high-quality chromosomal-level genome assembly of Topmouth culter (Culter alburnus).</title>
        <authorList>
            <person name="Zhao H."/>
        </authorList>
    </citation>
    <scope>NUCLEOTIDE SEQUENCE [LARGE SCALE GENOMIC DNA]</scope>
    <source>
        <strain evidence="2">CATC2023</strain>
        <tissue evidence="2">Muscle</tissue>
    </source>
</reference>
<dbReference type="InterPro" id="IPR029383">
    <property type="entry name" value="ARL6IP6"/>
</dbReference>
<accession>A0AAW2AIG2</accession>
<evidence type="ECO:0008006" key="4">
    <source>
        <dbReference type="Google" id="ProtNLM"/>
    </source>
</evidence>
<evidence type="ECO:0000313" key="2">
    <source>
        <dbReference type="EMBL" id="KAK9972858.1"/>
    </source>
</evidence>
<keyword evidence="1" id="KW-0812">Transmembrane</keyword>
<dbReference type="EMBL" id="JAWDJR010000006">
    <property type="protein sequence ID" value="KAK9972858.1"/>
    <property type="molecule type" value="Genomic_DNA"/>
</dbReference>
<evidence type="ECO:0000313" key="3">
    <source>
        <dbReference type="Proteomes" id="UP001479290"/>
    </source>
</evidence>
<dbReference type="PANTHER" id="PTHR28640">
    <property type="entry name" value="ADP-RIBOSYLATION FACTOR-LIKE PROTEIN 6-INTERACTING PROTEIN 6"/>
    <property type="match status" value="1"/>
</dbReference>
<feature type="transmembrane region" description="Helical" evidence="1">
    <location>
        <begin position="108"/>
        <end position="132"/>
    </location>
</feature>
<feature type="transmembrane region" description="Helical" evidence="1">
    <location>
        <begin position="160"/>
        <end position="180"/>
    </location>
</feature>
<keyword evidence="3" id="KW-1185">Reference proteome</keyword>
<dbReference type="AlphaFoldDB" id="A0AAW2AIG2"/>
<feature type="transmembrane region" description="Helical" evidence="1">
    <location>
        <begin position="63"/>
        <end position="87"/>
    </location>
</feature>